<dbReference type="InterPro" id="IPR004089">
    <property type="entry name" value="MCPsignal_dom"/>
</dbReference>
<gene>
    <name evidence="8" type="ORF">F0U60_49440</name>
</gene>
<name>A0ABY9XC60_9BACT</name>
<dbReference type="EMBL" id="CP043494">
    <property type="protein sequence ID" value="WNG53022.1"/>
    <property type="molecule type" value="Genomic_DNA"/>
</dbReference>
<dbReference type="SUPFAM" id="SSF58104">
    <property type="entry name" value="Methyl-accepting chemotaxis protein (MCP) signaling domain"/>
    <property type="match status" value="1"/>
</dbReference>
<dbReference type="Pfam" id="PF05227">
    <property type="entry name" value="CHASE3"/>
    <property type="match status" value="1"/>
</dbReference>
<dbReference type="InterPro" id="IPR003660">
    <property type="entry name" value="HAMP_dom"/>
</dbReference>
<evidence type="ECO:0000256" key="3">
    <source>
        <dbReference type="PROSITE-ProRule" id="PRU00284"/>
    </source>
</evidence>
<accession>A0ABY9XC60</accession>
<evidence type="ECO:0000259" key="6">
    <source>
        <dbReference type="PROSITE" id="PS50111"/>
    </source>
</evidence>
<protein>
    <submittedName>
        <fullName evidence="8">Methyl-accepting chemotaxis protein</fullName>
    </submittedName>
</protein>
<evidence type="ECO:0000313" key="9">
    <source>
        <dbReference type="Proteomes" id="UP001611383"/>
    </source>
</evidence>
<dbReference type="SMART" id="SM00304">
    <property type="entry name" value="HAMP"/>
    <property type="match status" value="1"/>
</dbReference>
<evidence type="ECO:0000259" key="7">
    <source>
        <dbReference type="PROSITE" id="PS50885"/>
    </source>
</evidence>
<dbReference type="Gene3D" id="1.10.287.950">
    <property type="entry name" value="Methyl-accepting chemotaxis protein"/>
    <property type="match status" value="1"/>
</dbReference>
<dbReference type="PROSITE" id="PS50111">
    <property type="entry name" value="CHEMOTAXIS_TRANSDUC_2"/>
    <property type="match status" value="1"/>
</dbReference>
<dbReference type="PROSITE" id="PS50885">
    <property type="entry name" value="HAMP"/>
    <property type="match status" value="1"/>
</dbReference>
<dbReference type="PANTHER" id="PTHR43531:SF11">
    <property type="entry name" value="METHYL-ACCEPTING CHEMOTAXIS PROTEIN 3"/>
    <property type="match status" value="1"/>
</dbReference>
<dbReference type="Pfam" id="PF00672">
    <property type="entry name" value="HAMP"/>
    <property type="match status" value="1"/>
</dbReference>
<dbReference type="CDD" id="cd06225">
    <property type="entry name" value="HAMP"/>
    <property type="match status" value="1"/>
</dbReference>
<dbReference type="SMART" id="SM00283">
    <property type="entry name" value="MA"/>
    <property type="match status" value="1"/>
</dbReference>
<sequence>MLLAAVIWASYIFFQMLVTNDGYYRSHDVRLELNVISINVMDMKHRALLYAFTGNEDIIELVPQRQAAFLDSHARLKTLTAKFPREQELLQQLVDQYQQKLLPHIEHEMALRRDVDAGRIPLEQLVEYVKEGRGAKSLESMSGVSELLRQEVLEQRRRLMEETDAQTRSVTRMLVTGGLVGPVLAVLLAWLLSRSIVRPLQEAVGLTGKLASGDLTTHIEVSGRDEAARIMDGMREMVQRFGSVLGEVRGAVGSLSGASGQVAAAAQALSQGTSTQAASVEETTTSLEQLSASISQNAETSKQLEAMAMKGAADAEESGLAVNETVEAMAAIAERISIVEEIAYQTNLLALNAAVEAARAGEHGRGFAVVASEVRKLAERSQKAAKEIGSLAGSSVKVAERSGLLLKELVPSIRKTAELVQQVAAVSREQASGVVQMNRAMVQVDQVTQRNASAAEELSSTAEELAAQAESLQQMMTFFRVVEAGRAVQGMVQPVRSLRPPPVHLPIHPPAQGLKAVAQALPMQLPTASFPSVPERASSSSDHDFKRF</sequence>
<feature type="region of interest" description="Disordered" evidence="5">
    <location>
        <begin position="527"/>
        <end position="548"/>
    </location>
</feature>
<dbReference type="InterPro" id="IPR051310">
    <property type="entry name" value="MCP_chemotaxis"/>
</dbReference>
<dbReference type="Pfam" id="PF00015">
    <property type="entry name" value="MCPsignal"/>
    <property type="match status" value="1"/>
</dbReference>
<feature type="coiled-coil region" evidence="4">
    <location>
        <begin position="437"/>
        <end position="475"/>
    </location>
</feature>
<evidence type="ECO:0000256" key="1">
    <source>
        <dbReference type="ARBA" id="ARBA00022500"/>
    </source>
</evidence>
<reference evidence="8 9" key="1">
    <citation type="submission" date="2019-08" db="EMBL/GenBank/DDBJ databases">
        <title>Archangium and Cystobacter genomes.</title>
        <authorList>
            <person name="Chen I.-C.K."/>
            <person name="Wielgoss S."/>
        </authorList>
    </citation>
    <scope>NUCLEOTIDE SEQUENCE [LARGE SCALE GENOMIC DNA]</scope>
    <source>
        <strain evidence="8 9">Cbm 6</strain>
    </source>
</reference>
<evidence type="ECO:0000256" key="5">
    <source>
        <dbReference type="SAM" id="MobiDB-lite"/>
    </source>
</evidence>
<dbReference type="PANTHER" id="PTHR43531">
    <property type="entry name" value="PROTEIN ICFG"/>
    <property type="match status" value="1"/>
</dbReference>
<keyword evidence="1" id="KW-0145">Chemotaxis</keyword>
<keyword evidence="9" id="KW-1185">Reference proteome</keyword>
<feature type="domain" description="HAMP" evidence="7">
    <location>
        <begin position="194"/>
        <end position="246"/>
    </location>
</feature>
<keyword evidence="3" id="KW-0807">Transducer</keyword>
<feature type="domain" description="Methyl-accepting transducer" evidence="6">
    <location>
        <begin position="251"/>
        <end position="466"/>
    </location>
</feature>
<dbReference type="Proteomes" id="UP001611383">
    <property type="component" value="Chromosome"/>
</dbReference>
<evidence type="ECO:0000256" key="2">
    <source>
        <dbReference type="ARBA" id="ARBA00029447"/>
    </source>
</evidence>
<comment type="similarity">
    <text evidence="2">Belongs to the methyl-accepting chemotaxis (MCP) protein family.</text>
</comment>
<proteinExistence type="inferred from homology"/>
<evidence type="ECO:0000313" key="8">
    <source>
        <dbReference type="EMBL" id="WNG53022.1"/>
    </source>
</evidence>
<evidence type="ECO:0000256" key="4">
    <source>
        <dbReference type="SAM" id="Coils"/>
    </source>
</evidence>
<keyword evidence="4" id="KW-0175">Coiled coil</keyword>
<organism evidence="8 9">
    <name type="scientific">Archangium minus</name>
    <dbReference type="NCBI Taxonomy" id="83450"/>
    <lineage>
        <taxon>Bacteria</taxon>
        <taxon>Pseudomonadati</taxon>
        <taxon>Myxococcota</taxon>
        <taxon>Myxococcia</taxon>
        <taxon>Myxococcales</taxon>
        <taxon>Cystobacterineae</taxon>
        <taxon>Archangiaceae</taxon>
        <taxon>Archangium</taxon>
    </lineage>
</organism>
<dbReference type="InterPro" id="IPR007891">
    <property type="entry name" value="CHASE3"/>
</dbReference>